<dbReference type="InterPro" id="IPR039746">
    <property type="entry name" value="FOG"/>
</dbReference>
<sequence>MAMSRRKQLRPKSLKEGDETMFVLPDALKCDEESHDIIARIDIEQEHRFGPFPAILISCQQQQQQHVSSGSDSTNVSCMIMQIDNETLENGTQSFQLLDNKHNWLTRCSASNNASSNLDIIFQNEQIYASLTQSIKTGTRLCSNTIILPKLTQIEESQIKQEPTLDMNNSTDIIKVKQEPIESEEEQPQTNLSSSSIKSDLSMININGSKSKETKKLYPLLFTCDDCGIRYSNRSTLEAHRQHYCTKRETTKIHATDSTMTAKVKGMKRKHIDINDSSPLPSPTGKKGMKRKHIDINDSSPLPSPTKRLSLSSNDAYCSECDILFSKPDNFLQHKLHYCGTKSSSSLRQINENISNSFRPPIPFDRPIQIGPFIYVPVPIVSSQVENSERSKSPINDNKPLDLSKPKKQIDEGEQQQQLRQISTKSSSSPLDLTIEKPTSLFNILNSSSTITKASHITQQQIYECDYCSIRFSSLKTLHAHQENYCIEYRKQKKNANNNSSVNTSTIETKVIVNDSNRSQSPPISTTISRTVSLSPNDSVNSSYLPPHRSSPFMCRLCKYRGNTLRGMRMHFKFHLSNNEPCSDDDIIITSTINNSLPTPPTQLLLKCTICSAMFDHEDTLLNHIKCVHTKESLLECLECQSRFCSKWNLLRHMKLTHTNMKCDEEEQDDNDECIVSNDTLIIMNESNNEQKSDEDRDLSSSPSSSSNNKSSDPMNLTRNVLIESVDVNSMKKISDGILLKKKFACPYCHIKFGSIDTLKQHMTNYCSSRPTSDDQSNNKKKTNETFCSTCQIPFRHKSSYDAHKMYYCRGSNKVHVKMQA</sequence>
<evidence type="ECO:0000313" key="5">
    <source>
        <dbReference type="Proteomes" id="UP000663824"/>
    </source>
</evidence>
<dbReference type="Gene3D" id="2.170.270.10">
    <property type="entry name" value="SET domain"/>
    <property type="match status" value="1"/>
</dbReference>
<evidence type="ECO:0000313" key="4">
    <source>
        <dbReference type="EMBL" id="CAF2009153.1"/>
    </source>
</evidence>
<dbReference type="InterPro" id="IPR036236">
    <property type="entry name" value="Znf_C2H2_sf"/>
</dbReference>
<feature type="domain" description="C2H2-type" evidence="3">
    <location>
        <begin position="222"/>
        <end position="249"/>
    </location>
</feature>
<feature type="compositionally biased region" description="Polar residues" evidence="2">
    <location>
        <begin position="297"/>
        <end position="307"/>
    </location>
</feature>
<dbReference type="PANTHER" id="PTHR12958:SF3">
    <property type="entry name" value="ZINC FINGER PROTEIN USH"/>
    <property type="match status" value="1"/>
</dbReference>
<organism evidence="4 5">
    <name type="scientific">Rotaria magnacalcarata</name>
    <dbReference type="NCBI Taxonomy" id="392030"/>
    <lineage>
        <taxon>Eukaryota</taxon>
        <taxon>Metazoa</taxon>
        <taxon>Spiralia</taxon>
        <taxon>Gnathifera</taxon>
        <taxon>Rotifera</taxon>
        <taxon>Eurotatoria</taxon>
        <taxon>Bdelloidea</taxon>
        <taxon>Philodinida</taxon>
        <taxon>Philodinidae</taxon>
        <taxon>Rotaria</taxon>
    </lineage>
</organism>
<dbReference type="Pfam" id="PF00096">
    <property type="entry name" value="zf-C2H2"/>
    <property type="match status" value="1"/>
</dbReference>
<evidence type="ECO:0000256" key="1">
    <source>
        <dbReference type="PROSITE-ProRule" id="PRU00042"/>
    </source>
</evidence>
<gene>
    <name evidence="4" type="ORF">MBJ925_LOCUS8618</name>
</gene>
<keyword evidence="1" id="KW-0862">Zinc</keyword>
<evidence type="ECO:0000256" key="2">
    <source>
        <dbReference type="SAM" id="MobiDB-lite"/>
    </source>
</evidence>
<proteinExistence type="predicted"/>
<dbReference type="PROSITE" id="PS00028">
    <property type="entry name" value="ZINC_FINGER_C2H2_1"/>
    <property type="match status" value="2"/>
</dbReference>
<comment type="caution">
    <text evidence="4">The sequence shown here is derived from an EMBL/GenBank/DDBJ whole genome shotgun (WGS) entry which is preliminary data.</text>
</comment>
<dbReference type="InterPro" id="IPR013087">
    <property type="entry name" value="Znf_C2H2_type"/>
</dbReference>
<dbReference type="PANTHER" id="PTHR12958">
    <property type="entry name" value="FRIEND OF GATA2-RELATED"/>
    <property type="match status" value="1"/>
</dbReference>
<reference evidence="4" key="1">
    <citation type="submission" date="2021-02" db="EMBL/GenBank/DDBJ databases">
        <authorList>
            <person name="Nowell W R."/>
        </authorList>
    </citation>
    <scope>NUCLEOTIDE SEQUENCE</scope>
</reference>
<dbReference type="Proteomes" id="UP000663824">
    <property type="component" value="Unassembled WGS sequence"/>
</dbReference>
<dbReference type="GO" id="GO:0061629">
    <property type="term" value="F:RNA polymerase II-specific DNA-binding transcription factor binding"/>
    <property type="evidence" value="ECO:0007669"/>
    <property type="project" value="InterPro"/>
</dbReference>
<feature type="region of interest" description="Disordered" evidence="2">
    <location>
        <begin position="687"/>
        <end position="716"/>
    </location>
</feature>
<feature type="compositionally biased region" description="Basic and acidic residues" evidence="2">
    <location>
        <begin position="399"/>
        <end position="411"/>
    </location>
</feature>
<dbReference type="InterPro" id="IPR046341">
    <property type="entry name" value="SET_dom_sf"/>
</dbReference>
<dbReference type="EMBL" id="CAJNRE010003188">
    <property type="protein sequence ID" value="CAF2009153.1"/>
    <property type="molecule type" value="Genomic_DNA"/>
</dbReference>
<dbReference type="GO" id="GO:0007507">
    <property type="term" value="P:heart development"/>
    <property type="evidence" value="ECO:0007669"/>
    <property type="project" value="TreeGrafter"/>
</dbReference>
<accession>A0A816MNN7</accession>
<dbReference type="GO" id="GO:0000122">
    <property type="term" value="P:negative regulation of transcription by RNA polymerase II"/>
    <property type="evidence" value="ECO:0007669"/>
    <property type="project" value="TreeGrafter"/>
</dbReference>
<name>A0A816MNN7_9BILA</name>
<dbReference type="SUPFAM" id="SSF57667">
    <property type="entry name" value="beta-beta-alpha zinc fingers"/>
    <property type="match status" value="6"/>
</dbReference>
<keyword evidence="1" id="KW-0863">Zinc-finger</keyword>
<keyword evidence="1" id="KW-0479">Metal-binding</keyword>
<dbReference type="GO" id="GO:0030154">
    <property type="term" value="P:cell differentiation"/>
    <property type="evidence" value="ECO:0007669"/>
    <property type="project" value="TreeGrafter"/>
</dbReference>
<dbReference type="GO" id="GO:0008270">
    <property type="term" value="F:zinc ion binding"/>
    <property type="evidence" value="ECO:0007669"/>
    <property type="project" value="UniProtKB-KW"/>
</dbReference>
<evidence type="ECO:0000259" key="3">
    <source>
        <dbReference type="PROSITE" id="PS50157"/>
    </source>
</evidence>
<feature type="domain" description="C2H2-type" evidence="3">
    <location>
        <begin position="606"/>
        <end position="634"/>
    </location>
</feature>
<dbReference type="SMART" id="SM00355">
    <property type="entry name" value="ZnF_C2H2"/>
    <property type="match status" value="7"/>
</dbReference>
<feature type="domain" description="C2H2-type" evidence="3">
    <location>
        <begin position="744"/>
        <end position="771"/>
    </location>
</feature>
<feature type="region of interest" description="Disordered" evidence="2">
    <location>
        <begin position="386"/>
        <end position="431"/>
    </location>
</feature>
<feature type="compositionally biased region" description="Polar residues" evidence="2">
    <location>
        <begin position="415"/>
        <end position="431"/>
    </location>
</feature>
<feature type="region of interest" description="Disordered" evidence="2">
    <location>
        <begin position="273"/>
        <end position="307"/>
    </location>
</feature>
<feature type="compositionally biased region" description="Basic and acidic residues" evidence="2">
    <location>
        <begin position="689"/>
        <end position="699"/>
    </location>
</feature>
<dbReference type="Gene3D" id="3.30.160.60">
    <property type="entry name" value="Classic Zinc Finger"/>
    <property type="match status" value="3"/>
</dbReference>
<feature type="compositionally biased region" description="Low complexity" evidence="2">
    <location>
        <begin position="700"/>
        <end position="713"/>
    </location>
</feature>
<dbReference type="PROSITE" id="PS50157">
    <property type="entry name" value="ZINC_FINGER_C2H2_2"/>
    <property type="match status" value="4"/>
</dbReference>
<dbReference type="GO" id="GO:0005634">
    <property type="term" value="C:nucleus"/>
    <property type="evidence" value="ECO:0007669"/>
    <property type="project" value="TreeGrafter"/>
</dbReference>
<dbReference type="Pfam" id="PF12874">
    <property type="entry name" value="zf-met"/>
    <property type="match status" value="1"/>
</dbReference>
<protein>
    <recommendedName>
        <fullName evidence="3">C2H2-type domain-containing protein</fullName>
    </recommendedName>
</protein>
<feature type="domain" description="C2H2-type" evidence="3">
    <location>
        <begin position="635"/>
        <end position="663"/>
    </location>
</feature>
<dbReference type="GO" id="GO:0045944">
    <property type="term" value="P:positive regulation of transcription by RNA polymerase II"/>
    <property type="evidence" value="ECO:0007669"/>
    <property type="project" value="TreeGrafter"/>
</dbReference>
<dbReference type="AlphaFoldDB" id="A0A816MNN7"/>